<feature type="region of interest" description="Disordered" evidence="1">
    <location>
        <begin position="734"/>
        <end position="770"/>
    </location>
</feature>
<dbReference type="EMBL" id="DF849259">
    <property type="protein sequence ID" value="GAT56252.1"/>
    <property type="molecule type" value="Genomic_DNA"/>
</dbReference>
<feature type="compositionally biased region" description="Low complexity" evidence="1">
    <location>
        <begin position="584"/>
        <end position="603"/>
    </location>
</feature>
<dbReference type="PANTHER" id="PTHR24216">
    <property type="entry name" value="PAXILLIN-RELATED"/>
    <property type="match status" value="1"/>
</dbReference>
<feature type="compositionally biased region" description="Low complexity" evidence="1">
    <location>
        <begin position="322"/>
        <end position="331"/>
    </location>
</feature>
<evidence type="ECO:0000313" key="2">
    <source>
        <dbReference type="EMBL" id="GAT56252.1"/>
    </source>
</evidence>
<evidence type="ECO:0000313" key="3">
    <source>
        <dbReference type="Proteomes" id="UP000815677"/>
    </source>
</evidence>
<evidence type="ECO:0000256" key="1">
    <source>
        <dbReference type="SAM" id="MobiDB-lite"/>
    </source>
</evidence>
<feature type="compositionally biased region" description="Basic and acidic residues" evidence="1">
    <location>
        <begin position="347"/>
        <end position="356"/>
    </location>
</feature>
<feature type="compositionally biased region" description="Low complexity" evidence="1">
    <location>
        <begin position="206"/>
        <end position="222"/>
    </location>
</feature>
<feature type="compositionally biased region" description="Basic residues" evidence="1">
    <location>
        <begin position="263"/>
        <end position="272"/>
    </location>
</feature>
<organism evidence="2 3">
    <name type="scientific">Mycena chlorophos</name>
    <name type="common">Agaric fungus</name>
    <name type="synonym">Agaricus chlorophos</name>
    <dbReference type="NCBI Taxonomy" id="658473"/>
    <lineage>
        <taxon>Eukaryota</taxon>
        <taxon>Fungi</taxon>
        <taxon>Dikarya</taxon>
        <taxon>Basidiomycota</taxon>
        <taxon>Agaricomycotina</taxon>
        <taxon>Agaricomycetes</taxon>
        <taxon>Agaricomycetidae</taxon>
        <taxon>Agaricales</taxon>
        <taxon>Marasmiineae</taxon>
        <taxon>Mycenaceae</taxon>
        <taxon>Mycena</taxon>
    </lineage>
</organism>
<protein>
    <submittedName>
        <fullName evidence="2">Uncharacterized protein</fullName>
    </submittedName>
</protein>
<feature type="region of interest" description="Disordered" evidence="1">
    <location>
        <begin position="310"/>
        <end position="373"/>
    </location>
</feature>
<gene>
    <name evidence="2" type="ORF">MCHLO_12932</name>
</gene>
<reference evidence="2" key="1">
    <citation type="submission" date="2014-09" db="EMBL/GenBank/DDBJ databases">
        <title>Genome sequence of the luminous mushroom Mycena chlorophos for searching fungal bioluminescence genes.</title>
        <authorList>
            <person name="Tanaka Y."/>
            <person name="Kasuga D."/>
            <person name="Oba Y."/>
            <person name="Hase S."/>
            <person name="Sato K."/>
            <person name="Oba Y."/>
            <person name="Sakakibara Y."/>
        </authorList>
    </citation>
    <scope>NUCLEOTIDE SEQUENCE</scope>
</reference>
<accession>A0ABQ0LYW9</accession>
<feature type="compositionally biased region" description="Pro residues" evidence="1">
    <location>
        <begin position="311"/>
        <end position="321"/>
    </location>
</feature>
<feature type="compositionally biased region" description="Low complexity" evidence="1">
    <location>
        <begin position="565"/>
        <end position="574"/>
    </location>
</feature>
<feature type="region of interest" description="Disordered" evidence="1">
    <location>
        <begin position="175"/>
        <end position="272"/>
    </location>
</feature>
<feature type="compositionally biased region" description="Basic and acidic residues" evidence="1">
    <location>
        <begin position="226"/>
        <end position="238"/>
    </location>
</feature>
<keyword evidence="3" id="KW-1185">Reference proteome</keyword>
<feature type="compositionally biased region" description="Low complexity" evidence="1">
    <location>
        <begin position="751"/>
        <end position="764"/>
    </location>
</feature>
<name>A0ABQ0LYW9_MYCCL</name>
<proteinExistence type="predicted"/>
<dbReference type="Proteomes" id="UP000815677">
    <property type="component" value="Unassembled WGS sequence"/>
</dbReference>
<feature type="region of interest" description="Disordered" evidence="1">
    <location>
        <begin position="550"/>
        <end position="603"/>
    </location>
</feature>
<sequence length="770" mass="85101">MATSSSFWRRAIHACEPYAHLRDHPDDFVEFDYWDLQPAVIQLPDVAYPEQQYSFVRAEPIPARTPKPSPQASCSGRTINDVEVQTLFRFLDARHHRGQHLIRPRCSDVAFALAALRVYRFPNDTSFAFFWSAENRVQTAWLVQRVLDSGERVVIPVVWEGASAALATLAKREQPILQQPPLKRKAPPPSAEPPHKTRRVTRQTARSEAIAEAAAAELAGKAPRPPGRDTRAGSEDSSKTAVASTREMSAETAVGEQQEKDKRPRRAKVGRRRAPAFLALDLDHPATMAPRKLARETILRNLELIGTLDAPLPPTLPPSPPASRSASPALSAKRKAAPAPPKPNKRPRTDPDRPVEDGEVTDEPPAVSYVPSTVPVRRPRLGKISTRQCDALHDKYHAAGRLLKYSGDARFWSTYPPSHKEYRPLSNPPPPNSPYYKYGGLIARLELLDALVCFTYSIWNRDYCRRSCNRETWSTIEGFLVWCKQKWGAEEGTTDSEKAFLGLIWMIEGYIHARKLVYATGHGTPFDRDTDRLMTATRAAVAAAAEEANTSSLVPKSGATPVMLPSPASLAPSANSTPTNRDGTPSSSTTTGTAPSTAMAPSTLPSVFVPPNYKHKPLAPNVVSAMESVTVPIGPRLLNEFKNEQLGIANAAICMNHSQSFLTLPIMARHFPKTFARMVMSTLSVNEEHEPDFEDEEGELFWPGQSMTGEGLGWVCLMGKAMLKEFGKTYSYRGLDGVVPKPKPEEDAGRQHQQQQQQQQQSSSASPMPR</sequence>
<dbReference type="PANTHER" id="PTHR24216:SF65">
    <property type="entry name" value="PAXILLIN-LIKE PROTEIN 1"/>
    <property type="match status" value="1"/>
</dbReference>